<protein>
    <submittedName>
        <fullName evidence="2">Uncharacterized protein</fullName>
    </submittedName>
</protein>
<sequence>MTGVVVTGVVVTGVVVTGVVVTSVVSLSFVSGGLGGEEGEEGVAEESNDPSYRVNKWLSRQYYSHQILFLASVGTRITSVALRYKLRAVRMSGHVNKGQDIGDMGGRGGTVCSSGVDRSCTSTSVGH</sequence>
<evidence type="ECO:0000313" key="3">
    <source>
        <dbReference type="Proteomes" id="UP001292094"/>
    </source>
</evidence>
<proteinExistence type="predicted"/>
<keyword evidence="1" id="KW-0472">Membrane</keyword>
<feature type="transmembrane region" description="Helical" evidence="1">
    <location>
        <begin position="62"/>
        <end position="82"/>
    </location>
</feature>
<feature type="transmembrane region" description="Helical" evidence="1">
    <location>
        <begin position="7"/>
        <end position="30"/>
    </location>
</feature>
<dbReference type="Proteomes" id="UP001292094">
    <property type="component" value="Unassembled WGS sequence"/>
</dbReference>
<reference evidence="2" key="1">
    <citation type="submission" date="2023-11" db="EMBL/GenBank/DDBJ databases">
        <title>Genome assemblies of two species of porcelain crab, Petrolisthes cinctipes and Petrolisthes manimaculis (Anomura: Porcellanidae).</title>
        <authorList>
            <person name="Angst P."/>
        </authorList>
    </citation>
    <scope>NUCLEOTIDE SEQUENCE</scope>
    <source>
        <strain evidence="2">PB745_02</strain>
        <tissue evidence="2">Gill</tissue>
    </source>
</reference>
<organism evidence="2 3">
    <name type="scientific">Petrolisthes manimaculis</name>
    <dbReference type="NCBI Taxonomy" id="1843537"/>
    <lineage>
        <taxon>Eukaryota</taxon>
        <taxon>Metazoa</taxon>
        <taxon>Ecdysozoa</taxon>
        <taxon>Arthropoda</taxon>
        <taxon>Crustacea</taxon>
        <taxon>Multicrustacea</taxon>
        <taxon>Malacostraca</taxon>
        <taxon>Eumalacostraca</taxon>
        <taxon>Eucarida</taxon>
        <taxon>Decapoda</taxon>
        <taxon>Pleocyemata</taxon>
        <taxon>Anomura</taxon>
        <taxon>Galatheoidea</taxon>
        <taxon>Porcellanidae</taxon>
        <taxon>Petrolisthes</taxon>
    </lineage>
</organism>
<keyword evidence="1" id="KW-1133">Transmembrane helix</keyword>
<dbReference type="AlphaFoldDB" id="A0AAE1U5W8"/>
<name>A0AAE1U5W8_9EUCA</name>
<comment type="caution">
    <text evidence="2">The sequence shown here is derived from an EMBL/GenBank/DDBJ whole genome shotgun (WGS) entry which is preliminary data.</text>
</comment>
<accession>A0AAE1U5W8</accession>
<evidence type="ECO:0000313" key="2">
    <source>
        <dbReference type="EMBL" id="KAK4311553.1"/>
    </source>
</evidence>
<gene>
    <name evidence="2" type="ORF">Pmani_016947</name>
</gene>
<keyword evidence="1" id="KW-0812">Transmembrane</keyword>
<dbReference type="EMBL" id="JAWZYT010001501">
    <property type="protein sequence ID" value="KAK4311553.1"/>
    <property type="molecule type" value="Genomic_DNA"/>
</dbReference>
<evidence type="ECO:0000256" key="1">
    <source>
        <dbReference type="SAM" id="Phobius"/>
    </source>
</evidence>
<keyword evidence="3" id="KW-1185">Reference proteome</keyword>